<feature type="compositionally biased region" description="Basic and acidic residues" evidence="3">
    <location>
        <begin position="1135"/>
        <end position="1153"/>
    </location>
</feature>
<dbReference type="GO" id="GO:1902412">
    <property type="term" value="P:regulation of mitotic cytokinesis"/>
    <property type="evidence" value="ECO:0007669"/>
    <property type="project" value="TreeGrafter"/>
</dbReference>
<feature type="compositionally biased region" description="Low complexity" evidence="3">
    <location>
        <begin position="955"/>
        <end position="965"/>
    </location>
</feature>
<dbReference type="EMBL" id="LN890960">
    <property type="protein sequence ID" value="CUS14376.1"/>
    <property type="molecule type" value="Genomic_DNA"/>
</dbReference>
<dbReference type="GO" id="GO:0035591">
    <property type="term" value="F:signaling adaptor activity"/>
    <property type="evidence" value="ECO:0007669"/>
    <property type="project" value="TreeGrafter"/>
</dbReference>
<feature type="compositionally biased region" description="Polar residues" evidence="3">
    <location>
        <begin position="764"/>
        <end position="773"/>
    </location>
</feature>
<protein>
    <recommendedName>
        <fullName evidence="6">Septation initiation network scaffold protein cdc11</fullName>
    </recommendedName>
</protein>
<dbReference type="SMART" id="SM00365">
    <property type="entry name" value="LRR_SD22"/>
    <property type="match status" value="5"/>
</dbReference>
<feature type="compositionally biased region" description="Polar residues" evidence="3">
    <location>
        <begin position="32"/>
        <end position="41"/>
    </location>
</feature>
<feature type="compositionally biased region" description="Acidic residues" evidence="3">
    <location>
        <begin position="1207"/>
        <end position="1216"/>
    </location>
</feature>
<evidence type="ECO:0000313" key="4">
    <source>
        <dbReference type="EMBL" id="CUS14376.1"/>
    </source>
</evidence>
<feature type="compositionally biased region" description="Low complexity" evidence="3">
    <location>
        <begin position="723"/>
        <end position="737"/>
    </location>
</feature>
<evidence type="ECO:0008006" key="6">
    <source>
        <dbReference type="Google" id="ProtNLM"/>
    </source>
</evidence>
<feature type="region of interest" description="Disordered" evidence="3">
    <location>
        <begin position="1"/>
        <end position="74"/>
    </location>
</feature>
<evidence type="ECO:0000256" key="3">
    <source>
        <dbReference type="SAM" id="MobiDB-lite"/>
    </source>
</evidence>
<evidence type="ECO:0000256" key="1">
    <source>
        <dbReference type="ARBA" id="ARBA00022614"/>
    </source>
</evidence>
<feature type="region of interest" description="Disordered" evidence="3">
    <location>
        <begin position="1240"/>
        <end position="1262"/>
    </location>
</feature>
<feature type="region of interest" description="Disordered" evidence="3">
    <location>
        <begin position="397"/>
        <end position="473"/>
    </location>
</feature>
<dbReference type="InterPro" id="IPR001611">
    <property type="entry name" value="Leu-rich_rpt"/>
</dbReference>
<keyword evidence="2" id="KW-0677">Repeat</keyword>
<dbReference type="GO" id="GO:0031028">
    <property type="term" value="P:septation initiation signaling"/>
    <property type="evidence" value="ECO:0007669"/>
    <property type="project" value="TreeGrafter"/>
</dbReference>
<sequence>MADQWSDSLSEDWVSQPRSSPSNAGGAVGGTMRSNFSSGTTRVLHERNHSSVNSATGHWRRNSTGGNERKETPEWRRKLLEDFGGHGGKDLFSPIQLESMFQPPPSVGSPSVIVERDQQQQQSKKLANRSLIPIPTNTSFGVGLPVLREEDSRQRISFLKDHSSPPHNNSSALPKLKKISMLKRGMHRRGSSTPPLGSEDVSMKGKRETDNYAGIENDVRGQIVLPGDTESRHIYKAKSGMFGAHSGNTSEEMKRDEGISPVCTGRLKSLKGTVGLGPTPMGNGDPATGQGSQILSLSCHDKEALEMDDTLGEMVSSAGASKERKPSLPEESDTSVYPSSPPVVAHTYSRTGRSRESEVEGEEGYTFDEVENDAEGSACDLGSPFMSPSKAFLQRRSRIQGVGDEEEEEKTLASPFVSNVEPSSHGNTTGLSGEAQSADGQGMGRNTILDNIRRHKDAPKSPLKNTLNSSVMTDEDDPFVSSYSSERHILPAPRTPPVKAGEVRIMGDSKSSGSPLKLFHSNYDTYTNEKLVKRLGELEDSVVEKPKFVLPRVASSQDEHGGSWQEEESTEFSGGSMVVNRLEAMARRQEKEKSPSKNAERNVAYTKAIIKSHKQTRTTTTTTTTTTALAHHRHTSAPESAPKRVTGVKEESLVEGVRKHRRWRSDESAAVNDGISAPISPVKERTPKRLRRSNSSGYGHNSELKTGRLHSAGCTPGRTRRISPGVEEGSLLLSSGRPRSRTSHTPRHEQLPRTPASKSGRRITVSQEVPTPSSRDRLRKVPVLERDYNYGASNGGDFSPANGNPPGGNGSKLVFSGSRGDAMEGERFEMPQPGESETLRKGSVTTQDFLLQAEEVMDRIRGMGLRSRQSNFDSPGTRTGNGEGESFSSGYNTDSQIRKSPPARNSILVESSSLQGDGTEDSVFREVSNIVTFKNAPDPHSDSGDIHHDTLDTQSSVGSRGSKSSVEVITPDLRVMSHHLVSRDSAEMTFDQKSMAWVKSQSPDEEASEPDPFVGISDLSVNSQEEAQALEMARKQWEGMTSDGEKSGVWRSSRLILDAEDDCDASLTGDGTEMWESRPWFGGENISTVGTGSGKSRSAGTGTETRVTSFGSHGSKLAIAGGCPTATCGIEENTVSEKKDEEGKNGEGERSVPSEKLSQPTEPALDDQSRISEPTRRRQISYAEDYSSPTTASMMRQSTSSPREVPESWDDGDDSCLDTGVDGFLDHGSLRQTRRNSRIFSSGGTYRGAARRRSGGNKSFVGRPISRIKEEDEETAGVHDISQSLRRISLSSVLTPLPTPFAAHVSSLPPSAVKKADVSFHMTPLADISYHYETTEALVNLELSFLATRRGPKASTKSIEASFSIAQENLIKTLTDVEPYEPYWEWMKFLKLADRKMETLHTLNEWCQRIEELDVSNNQLGQLSGVPESVRGLKAAGNCLSSITHFGHLFNLQYLDISRNGLENLDGLRNLKHLRELKADDNSLESLEGVLNMDGLVSLRARRNRLTTVSFEKASMKRLTELDLRGNGMEVILGLDNLPALIHLNLDQNRLCGLNIPNGVQLDSLRSVKLTQNNFETFDVSRYPNLRILYMDNNRLKDIAGLSRAMHLDSISTREQDVKEFTIPSERMFEARKIYLSGNPLRDLSFRLDFLNLQYLELASAQLTSLPEDFGYLVCNTRVLNLNNNAISDLRPLLGIVRLKKLLLVGNRIKSMRKTGAVLGHFQSLSYLDLRMNPLTIGFYPASSSRRSLPSPGDPDEYVKDPFTMVPGDSASDYTFQAQMDIESAVTRRRYEIMVGQKCPRMKELDGLEFQKEELCREDLVLEELKNRDFVRAESRSN</sequence>
<dbReference type="PANTHER" id="PTHR47566:SF1">
    <property type="entry name" value="PROTEIN NUD1"/>
    <property type="match status" value="1"/>
</dbReference>
<feature type="compositionally biased region" description="Polar residues" evidence="3">
    <location>
        <begin position="463"/>
        <end position="472"/>
    </location>
</feature>
<dbReference type="InterPro" id="IPR032675">
    <property type="entry name" value="LRR_dom_sf"/>
</dbReference>
<feature type="compositionally biased region" description="Basic and acidic residues" evidence="3">
    <location>
        <begin position="937"/>
        <end position="951"/>
    </location>
</feature>
<keyword evidence="5" id="KW-1185">Reference proteome</keyword>
<feature type="region of interest" description="Disordered" evidence="3">
    <location>
        <begin position="315"/>
        <end position="364"/>
    </location>
</feature>
<dbReference type="InterPro" id="IPR052574">
    <property type="entry name" value="CDIRP"/>
</dbReference>
<feature type="region of interest" description="Disordered" evidence="3">
    <location>
        <begin position="553"/>
        <end position="573"/>
    </location>
</feature>
<organism evidence="4 5">
    <name type="scientific">Tuber aestivum</name>
    <name type="common">summer truffle</name>
    <dbReference type="NCBI Taxonomy" id="59557"/>
    <lineage>
        <taxon>Eukaryota</taxon>
        <taxon>Fungi</taxon>
        <taxon>Dikarya</taxon>
        <taxon>Ascomycota</taxon>
        <taxon>Pezizomycotina</taxon>
        <taxon>Pezizomycetes</taxon>
        <taxon>Pezizales</taxon>
        <taxon>Tuberaceae</taxon>
        <taxon>Tuber</taxon>
    </lineage>
</organism>
<dbReference type="SUPFAM" id="SSF52058">
    <property type="entry name" value="L domain-like"/>
    <property type="match status" value="1"/>
</dbReference>
<feature type="compositionally biased region" description="Polar residues" evidence="3">
    <location>
        <begin position="1187"/>
        <end position="1202"/>
    </location>
</feature>
<dbReference type="PROSITE" id="PS51450">
    <property type="entry name" value="LRR"/>
    <property type="match status" value="4"/>
</dbReference>
<feature type="compositionally biased region" description="Polar residues" evidence="3">
    <location>
        <begin position="416"/>
        <end position="439"/>
    </location>
</feature>
<dbReference type="InterPro" id="IPR003591">
    <property type="entry name" value="Leu-rich_rpt_typical-subtyp"/>
</dbReference>
<feature type="region of interest" description="Disordered" evidence="3">
    <location>
        <begin position="613"/>
        <end position="818"/>
    </location>
</feature>
<feature type="compositionally biased region" description="Low complexity" evidence="3">
    <location>
        <begin position="617"/>
        <end position="627"/>
    </location>
</feature>
<dbReference type="PANTHER" id="PTHR47566">
    <property type="match status" value="1"/>
</dbReference>
<feature type="region of interest" description="Disordered" evidence="3">
    <location>
        <begin position="184"/>
        <end position="205"/>
    </location>
</feature>
<proteinExistence type="predicted"/>
<keyword evidence="1" id="KW-0433">Leucine-rich repeat</keyword>
<dbReference type="SMART" id="SM00369">
    <property type="entry name" value="LRR_TYP"/>
    <property type="match status" value="6"/>
</dbReference>
<dbReference type="Proteomes" id="UP001412239">
    <property type="component" value="Unassembled WGS sequence"/>
</dbReference>
<feature type="compositionally biased region" description="Polar residues" evidence="3">
    <location>
        <begin position="50"/>
        <end position="66"/>
    </location>
</feature>
<evidence type="ECO:0000256" key="2">
    <source>
        <dbReference type="ARBA" id="ARBA00022737"/>
    </source>
</evidence>
<feature type="region of interest" description="Disordered" evidence="3">
    <location>
        <begin position="934"/>
        <end position="965"/>
    </location>
</feature>
<gene>
    <name evidence="4" type="ORF">GSTUAT00001666001</name>
</gene>
<accession>A0A292Q3I5</accession>
<feature type="compositionally biased region" description="Polar residues" evidence="3">
    <location>
        <begin position="1085"/>
        <end position="1112"/>
    </location>
</feature>
<dbReference type="GO" id="GO:0061499">
    <property type="term" value="C:outer plaque of mitotic spindle pole body"/>
    <property type="evidence" value="ECO:0007669"/>
    <property type="project" value="TreeGrafter"/>
</dbReference>
<name>A0A292Q3I5_9PEZI</name>
<feature type="region of interest" description="Disordered" evidence="3">
    <location>
        <begin position="1070"/>
        <end position="1216"/>
    </location>
</feature>
<reference evidence="4" key="1">
    <citation type="submission" date="2015-10" db="EMBL/GenBank/DDBJ databases">
        <authorList>
            <person name="Regsiter A."/>
            <person name="william w."/>
        </authorList>
    </citation>
    <scope>NUCLEOTIDE SEQUENCE</scope>
    <source>
        <strain evidence="4">Montdore</strain>
    </source>
</reference>
<feature type="compositionally biased region" description="Polar residues" evidence="3">
    <location>
        <begin position="867"/>
        <end position="895"/>
    </location>
</feature>
<evidence type="ECO:0000313" key="5">
    <source>
        <dbReference type="Proteomes" id="UP001412239"/>
    </source>
</evidence>
<feature type="compositionally biased region" description="Basic and acidic residues" evidence="3">
    <location>
        <begin position="1167"/>
        <end position="1176"/>
    </location>
</feature>
<feature type="region of interest" description="Disordered" evidence="3">
    <location>
        <begin position="866"/>
        <end position="902"/>
    </location>
</feature>
<dbReference type="Gene3D" id="3.80.10.10">
    <property type="entry name" value="Ribonuclease Inhibitor"/>
    <property type="match status" value="2"/>
</dbReference>